<dbReference type="InParanoid" id="A0A3N4KAC9"/>
<keyword evidence="2" id="KW-0560">Oxidoreductase</keyword>
<evidence type="ECO:0000256" key="3">
    <source>
        <dbReference type="SAM" id="SignalP"/>
    </source>
</evidence>
<proteinExistence type="inferred from homology"/>
<name>A0A3N4KAC9_9PEZI</name>
<accession>A0A3N4KAC9</accession>
<comment type="similarity">
    <text evidence="1">Belongs to the oxygen-dependent FAD-linked oxidoreductase family.</text>
</comment>
<dbReference type="AlphaFoldDB" id="A0A3N4KAC9"/>
<dbReference type="PANTHER" id="PTHR13878">
    <property type="entry name" value="GULONOLACTONE OXIDASE"/>
    <property type="match status" value="1"/>
</dbReference>
<evidence type="ECO:0000256" key="1">
    <source>
        <dbReference type="ARBA" id="ARBA00005466"/>
    </source>
</evidence>
<gene>
    <name evidence="5" type="ORF">P167DRAFT_529987</name>
</gene>
<keyword evidence="3" id="KW-0732">Signal</keyword>
<dbReference type="PROSITE" id="PS51387">
    <property type="entry name" value="FAD_PCMH"/>
    <property type="match status" value="1"/>
</dbReference>
<dbReference type="EMBL" id="ML119183">
    <property type="protein sequence ID" value="RPB07423.1"/>
    <property type="molecule type" value="Genomic_DNA"/>
</dbReference>
<dbReference type="PANTHER" id="PTHR13878:SF91">
    <property type="entry name" value="FAD BINDING DOMAIN PROTEIN (AFU_ORTHOLOGUE AFUA_6G12070)-RELATED"/>
    <property type="match status" value="1"/>
</dbReference>
<dbReference type="InterPro" id="IPR016166">
    <property type="entry name" value="FAD-bd_PCMH"/>
</dbReference>
<sequence>MVFIRVSTPLLFGAIAAFFDITSAAAVHKPRTASSCKISPTDAAWPSESDWAALNTTVSGRLIKVVPLASVCYESELDYDAEKCTYVTDNWMSASLHVSDPASIMAPLFSNNTCLPTSDPTASCTQGFYPSYSINVTDYTHVQAGINFARKNNIRLVVKNTGHDFLGKSTARGALSLWTHNLKDVTFYDSYSEPLLGYKGTAAKVGAGIEVQEAYAKANAEGVMFVGGEQKTVGFIGGYIQGGGHSPLSSKYGMAADQVLAMEVVTADGVYRKVGPLTNPDLFWALRGGGGGTFAVVISMTVRTWKDIPVTTLPLTFNSSNYENFWKAMIAFHEVLPNMADKGIYTYYMTSNTSLSCIPIFAPDMTVSQVNGLLSSFYKTLDTLGVTYNATATQYKGFYDAWYYSFGPEPAGLQSGTISRLVPRKVLEKNTEGVMSYLQDLTNTGLTAVGFSIQPEYKAGALMSLNAVNPAWRQNGLHVISGYIVPAGSTPAEVEALRDYWVTEHLSKIQEITPGAGAYLSEAAYNEPNFQQSFYGSHYPGLYVVKKLRDPNSVLYAHTGVGSEDWVETDGILCEA</sequence>
<reference evidence="5 6" key="1">
    <citation type="journal article" date="2018" name="Nat. Ecol. Evol.">
        <title>Pezizomycetes genomes reveal the molecular basis of ectomycorrhizal truffle lifestyle.</title>
        <authorList>
            <person name="Murat C."/>
            <person name="Payen T."/>
            <person name="Noel B."/>
            <person name="Kuo A."/>
            <person name="Morin E."/>
            <person name="Chen J."/>
            <person name="Kohler A."/>
            <person name="Krizsan K."/>
            <person name="Balestrini R."/>
            <person name="Da Silva C."/>
            <person name="Montanini B."/>
            <person name="Hainaut M."/>
            <person name="Levati E."/>
            <person name="Barry K.W."/>
            <person name="Belfiori B."/>
            <person name="Cichocki N."/>
            <person name="Clum A."/>
            <person name="Dockter R.B."/>
            <person name="Fauchery L."/>
            <person name="Guy J."/>
            <person name="Iotti M."/>
            <person name="Le Tacon F."/>
            <person name="Lindquist E.A."/>
            <person name="Lipzen A."/>
            <person name="Malagnac F."/>
            <person name="Mello A."/>
            <person name="Molinier V."/>
            <person name="Miyauchi S."/>
            <person name="Poulain J."/>
            <person name="Riccioni C."/>
            <person name="Rubini A."/>
            <person name="Sitrit Y."/>
            <person name="Splivallo R."/>
            <person name="Traeger S."/>
            <person name="Wang M."/>
            <person name="Zifcakova L."/>
            <person name="Wipf D."/>
            <person name="Zambonelli A."/>
            <person name="Paolocci F."/>
            <person name="Nowrousian M."/>
            <person name="Ottonello S."/>
            <person name="Baldrian P."/>
            <person name="Spatafora J.W."/>
            <person name="Henrissat B."/>
            <person name="Nagy L.G."/>
            <person name="Aury J.M."/>
            <person name="Wincker P."/>
            <person name="Grigoriev I.V."/>
            <person name="Bonfante P."/>
            <person name="Martin F.M."/>
        </authorList>
    </citation>
    <scope>NUCLEOTIDE SEQUENCE [LARGE SCALE GENOMIC DNA]</scope>
    <source>
        <strain evidence="5 6">CCBAS932</strain>
    </source>
</reference>
<dbReference type="InterPro" id="IPR006094">
    <property type="entry name" value="Oxid_FAD_bind_N"/>
</dbReference>
<dbReference type="OrthoDB" id="9983560at2759"/>
<feature type="chain" id="PRO_5018112773" evidence="3">
    <location>
        <begin position="25"/>
        <end position="576"/>
    </location>
</feature>
<feature type="domain" description="FAD-binding PCMH-type" evidence="4">
    <location>
        <begin position="126"/>
        <end position="307"/>
    </location>
</feature>
<dbReference type="SUPFAM" id="SSF56176">
    <property type="entry name" value="FAD-binding/transporter-associated domain-like"/>
    <property type="match status" value="1"/>
</dbReference>
<dbReference type="Proteomes" id="UP000277580">
    <property type="component" value="Unassembled WGS sequence"/>
</dbReference>
<dbReference type="InterPro" id="IPR016169">
    <property type="entry name" value="FAD-bd_PCMH_sub2"/>
</dbReference>
<keyword evidence="6" id="KW-1185">Reference proteome</keyword>
<dbReference type="Pfam" id="PF01565">
    <property type="entry name" value="FAD_binding_4"/>
    <property type="match status" value="1"/>
</dbReference>
<evidence type="ECO:0000313" key="5">
    <source>
        <dbReference type="EMBL" id="RPB07423.1"/>
    </source>
</evidence>
<dbReference type="STRING" id="1392247.A0A3N4KAC9"/>
<evidence type="ECO:0000256" key="2">
    <source>
        <dbReference type="ARBA" id="ARBA00023002"/>
    </source>
</evidence>
<dbReference type="GO" id="GO:0071949">
    <property type="term" value="F:FAD binding"/>
    <property type="evidence" value="ECO:0007669"/>
    <property type="project" value="InterPro"/>
</dbReference>
<protein>
    <submittedName>
        <fullName evidence="5">Putative isoamyl alcohol oxidase</fullName>
    </submittedName>
</protein>
<evidence type="ECO:0000259" key="4">
    <source>
        <dbReference type="PROSITE" id="PS51387"/>
    </source>
</evidence>
<organism evidence="5 6">
    <name type="scientific">Morchella conica CCBAS932</name>
    <dbReference type="NCBI Taxonomy" id="1392247"/>
    <lineage>
        <taxon>Eukaryota</taxon>
        <taxon>Fungi</taxon>
        <taxon>Dikarya</taxon>
        <taxon>Ascomycota</taxon>
        <taxon>Pezizomycotina</taxon>
        <taxon>Pezizomycetes</taxon>
        <taxon>Pezizales</taxon>
        <taxon>Morchellaceae</taxon>
        <taxon>Morchella</taxon>
    </lineage>
</organism>
<dbReference type="GO" id="GO:0016491">
    <property type="term" value="F:oxidoreductase activity"/>
    <property type="evidence" value="ECO:0007669"/>
    <property type="project" value="UniProtKB-KW"/>
</dbReference>
<dbReference type="InterPro" id="IPR050432">
    <property type="entry name" value="FAD-linked_Oxidoreductases_BP"/>
</dbReference>
<dbReference type="Gene3D" id="3.30.465.10">
    <property type="match status" value="1"/>
</dbReference>
<feature type="signal peptide" evidence="3">
    <location>
        <begin position="1"/>
        <end position="24"/>
    </location>
</feature>
<dbReference type="InterPro" id="IPR036318">
    <property type="entry name" value="FAD-bd_PCMH-like_sf"/>
</dbReference>
<evidence type="ECO:0000313" key="6">
    <source>
        <dbReference type="Proteomes" id="UP000277580"/>
    </source>
</evidence>